<feature type="transmembrane region" description="Helical" evidence="1">
    <location>
        <begin position="40"/>
        <end position="60"/>
    </location>
</feature>
<evidence type="ECO:0000313" key="3">
    <source>
        <dbReference type="Proteomes" id="UP000258127"/>
    </source>
</evidence>
<protein>
    <recommendedName>
        <fullName evidence="4">Lipoprotein</fullName>
    </recommendedName>
</protein>
<evidence type="ECO:0000313" key="2">
    <source>
        <dbReference type="EMBL" id="AXO86671.1"/>
    </source>
</evidence>
<name>A0AAI8P9U4_9PSED</name>
<keyword evidence="1" id="KW-0812">Transmembrane</keyword>
<dbReference type="Proteomes" id="UP000258127">
    <property type="component" value="Chromosome"/>
</dbReference>
<sequence length="133" mass="14855">MRRYFPMFILGFLLSCVSLSGVVSLTFATYLRDFEGDGTFSFAVTLGIALIVAGSHIAIVRGRYWGAWVMLAVLAAGLVAVAPCYAYTSFRGSLIAIVLLILVALLVFNTRRYREMRRGLAHYREQRRAARKP</sequence>
<dbReference type="PROSITE" id="PS51257">
    <property type="entry name" value="PROKAR_LIPOPROTEIN"/>
    <property type="match status" value="1"/>
</dbReference>
<evidence type="ECO:0008006" key="4">
    <source>
        <dbReference type="Google" id="ProtNLM"/>
    </source>
</evidence>
<feature type="transmembrane region" description="Helical" evidence="1">
    <location>
        <begin position="67"/>
        <end position="88"/>
    </location>
</feature>
<accession>A0AAI8P9U4</accession>
<reference evidence="2 3" key="1">
    <citation type="submission" date="2018-08" db="EMBL/GenBank/DDBJ databases">
        <authorList>
            <person name="Lee Y."/>
            <person name="Kakembo D."/>
        </authorList>
    </citation>
    <scope>NUCLEOTIDE SEQUENCE [LARGE SCALE GENOMIC DNA]</scope>
    <source>
        <strain evidence="2 3">JBCS1880</strain>
    </source>
</reference>
<evidence type="ECO:0000256" key="1">
    <source>
        <dbReference type="SAM" id="Phobius"/>
    </source>
</evidence>
<dbReference type="AlphaFoldDB" id="A0AAI8P9U4"/>
<dbReference type="EMBL" id="CP031641">
    <property type="protein sequence ID" value="AXO86671.1"/>
    <property type="molecule type" value="Genomic_DNA"/>
</dbReference>
<dbReference type="RefSeq" id="WP_052192176.1">
    <property type="nucleotide sequence ID" value="NZ_CP009747.1"/>
</dbReference>
<feature type="transmembrane region" description="Helical" evidence="1">
    <location>
        <begin position="94"/>
        <end position="110"/>
    </location>
</feature>
<organism evidence="2 3">
    <name type="scientific">Pseudomonas parafulva</name>
    <dbReference type="NCBI Taxonomy" id="157782"/>
    <lineage>
        <taxon>Bacteria</taxon>
        <taxon>Pseudomonadati</taxon>
        <taxon>Pseudomonadota</taxon>
        <taxon>Gammaproteobacteria</taxon>
        <taxon>Pseudomonadales</taxon>
        <taxon>Pseudomonadaceae</taxon>
        <taxon>Pseudomonas</taxon>
    </lineage>
</organism>
<gene>
    <name evidence="2" type="ORF">DZC75_01100</name>
</gene>
<keyword evidence="1" id="KW-0472">Membrane</keyword>
<keyword evidence="1" id="KW-1133">Transmembrane helix</keyword>
<proteinExistence type="predicted"/>
<keyword evidence="3" id="KW-1185">Reference proteome</keyword>